<proteinExistence type="inferred from homology"/>
<feature type="region of interest" description="Disordered" evidence="8">
    <location>
        <begin position="913"/>
        <end position="942"/>
    </location>
</feature>
<comment type="catalytic activity">
    <reaction evidence="5">
        <text>an aldehyde + NAD(+) + H2O = a carboxylate + NADH + 2 H(+)</text>
        <dbReference type="Rhea" id="RHEA:16185"/>
        <dbReference type="ChEBI" id="CHEBI:15377"/>
        <dbReference type="ChEBI" id="CHEBI:15378"/>
        <dbReference type="ChEBI" id="CHEBI:17478"/>
        <dbReference type="ChEBI" id="CHEBI:29067"/>
        <dbReference type="ChEBI" id="CHEBI:57540"/>
        <dbReference type="ChEBI" id="CHEBI:57945"/>
        <dbReference type="EC" id="1.2.1.3"/>
    </reaction>
</comment>
<evidence type="ECO:0000256" key="6">
    <source>
        <dbReference type="PROSITE-ProRule" id="PRU10007"/>
    </source>
</evidence>
<feature type="region of interest" description="Disordered" evidence="8">
    <location>
        <begin position="564"/>
        <end position="585"/>
    </location>
</feature>
<feature type="compositionally biased region" description="Polar residues" evidence="8">
    <location>
        <begin position="931"/>
        <end position="940"/>
    </location>
</feature>
<dbReference type="Pfam" id="PF00171">
    <property type="entry name" value="Aldedh"/>
    <property type="match status" value="1"/>
</dbReference>
<dbReference type="InterPro" id="IPR016162">
    <property type="entry name" value="Ald_DH_N"/>
</dbReference>
<dbReference type="InterPro" id="IPR016161">
    <property type="entry name" value="Ald_DH/histidinol_DH"/>
</dbReference>
<comment type="similarity">
    <text evidence="1 7">Belongs to the aldehyde dehydrogenase family.</text>
</comment>
<name>A0ABP0D134_9PEZI</name>
<dbReference type="PANTHER" id="PTHR11699">
    <property type="entry name" value="ALDEHYDE DEHYDROGENASE-RELATED"/>
    <property type="match status" value="1"/>
</dbReference>
<evidence type="ECO:0000259" key="9">
    <source>
        <dbReference type="SMART" id="SM00906"/>
    </source>
</evidence>
<keyword evidence="11" id="KW-1185">Reference proteome</keyword>
<evidence type="ECO:0000313" key="10">
    <source>
        <dbReference type="EMBL" id="CAK7236840.1"/>
    </source>
</evidence>
<dbReference type="InterPro" id="IPR015590">
    <property type="entry name" value="Aldehyde_DH_dom"/>
</dbReference>
<feature type="compositionally biased region" description="Polar residues" evidence="8">
    <location>
        <begin position="490"/>
        <end position="499"/>
    </location>
</feature>
<sequence length="1095" mass="119985">MAQPPRLDFAQYHNIIGNQREGADVSAASTDPSTGTKLWDVPVATSEDVEAAVQWANYASPAWSATPIKTRCLLVTQLRDAYKANYDGFLDLIIAECGKTRPLAEGEVNEVLALFDHHLHLSIREEDERIEDEERIIITRHTPVGVVAAICPWNFPLVLSVGKILPALLTGCCIIVKPSPYTPYSALKVAELAASIFPPGVLQAVGGDLAGPLLVNHPRVNKIAFTGSSATGKKVLAAAAGTVKRVTLELGGNDAAIILPDVDIASVAPEVVLGSFIFSGQVCLAIKRVYVHDDIYQDFVRAMVDAAAKLVVGKPRDARTTLGPMQNAMQYGKVRDLIQDCKDQGYTFALGPPSLDDAAGFYISPSIVDNPPDTARIVVEEQFGPVLPVLRWRDEADVIARANEGVSGLGSSVWSSDRANAERIGRHMQTGSVFINSWAKTTPRGTLAASFEGTGASCFECLRAGDACVLAGSRRGGDYSRFRRNDKQKQAQVSTTPMLSINGIHPSPAGQDDNSPGALAIERPADSAHKDGDEAPVDPVYAELRNPRDALDILARLAADETASQTASTHSYPQQNLVQGSGENVMPMSNSPGLAGDATETVGSQNGAAVSVYANKYHPFCPLASKSLLEATDLRTIAIEEPFILTVILTVASKDEPVYRDVHQQCLQYLKRHLVDILFAAPSTVNVGAVEGLLLLAEWVPYTHCESNSPLTNNVQFPKTLTAVEDHTAWSLIGQAVRHSYLLRLDQASFKGNIHGNTELENRKRLAWIFVYISDRQISVRMGQSFWSRGPSLSTRFTANDFPSLRLQTDAEHNYAMVLQATIELTQLLHNAHDILYSSRERTVHMILRGDYNRYLDDFRTSLSAWKGRWNGLQASPKLDCTLRIVQEYVCLYVNAFSFQAILSRAAKEGQEAASAGNKRNLSPAHPPTQPQQAKSQTQPRMPPKSLFPCGLMASPDGVYVFESITAARNILSIANKTDPVAHIRYMPFRFYVYTIYAAVFLYKTDVFGAMSRTEHDETTDLVRRFISLLNQAAPSNDEHVGNRYGRLLTRRQVAAIMPILPWTFPIPDLARTWTANSCNRDTTTLYLVRLTSQT</sequence>
<dbReference type="InterPro" id="IPR029510">
    <property type="entry name" value="Ald_DH_CS_GLU"/>
</dbReference>
<dbReference type="EMBL" id="CAWUHB010000126">
    <property type="protein sequence ID" value="CAK7236840.1"/>
    <property type="molecule type" value="Genomic_DNA"/>
</dbReference>
<feature type="domain" description="Xylanolytic transcriptional activator regulatory" evidence="9">
    <location>
        <begin position="729"/>
        <end position="804"/>
    </location>
</feature>
<feature type="compositionally biased region" description="Basic and acidic residues" evidence="8">
    <location>
        <begin position="479"/>
        <end position="489"/>
    </location>
</feature>
<dbReference type="Proteomes" id="UP001642405">
    <property type="component" value="Unassembled WGS sequence"/>
</dbReference>
<evidence type="ECO:0000256" key="7">
    <source>
        <dbReference type="RuleBase" id="RU003345"/>
    </source>
</evidence>
<gene>
    <name evidence="10" type="ORF">SCUCBS95973_009746</name>
</gene>
<dbReference type="InterPro" id="IPR016160">
    <property type="entry name" value="Ald_DH_CS_CYS"/>
</dbReference>
<dbReference type="PROSITE" id="PS00687">
    <property type="entry name" value="ALDEHYDE_DEHYDR_GLU"/>
    <property type="match status" value="1"/>
</dbReference>
<dbReference type="InterPro" id="IPR007219">
    <property type="entry name" value="XnlR_reg_dom"/>
</dbReference>
<protein>
    <recommendedName>
        <fullName evidence="4">aldehyde dehydrogenase (NAD(+))</fullName>
        <ecNumber evidence="4">1.2.1.3</ecNumber>
    </recommendedName>
</protein>
<accession>A0ABP0D134</accession>
<dbReference type="Gene3D" id="3.40.309.10">
    <property type="entry name" value="Aldehyde Dehydrogenase, Chain A, domain 2"/>
    <property type="match status" value="1"/>
</dbReference>
<feature type="region of interest" description="Disordered" evidence="8">
    <location>
        <begin position="479"/>
        <end position="519"/>
    </location>
</feature>
<evidence type="ECO:0000256" key="2">
    <source>
        <dbReference type="ARBA" id="ARBA00023002"/>
    </source>
</evidence>
<evidence type="ECO:0000256" key="5">
    <source>
        <dbReference type="ARBA" id="ARBA00049194"/>
    </source>
</evidence>
<keyword evidence="2 7" id="KW-0560">Oxidoreductase</keyword>
<organism evidence="10 11">
    <name type="scientific">Sporothrix curviconia</name>
    <dbReference type="NCBI Taxonomy" id="1260050"/>
    <lineage>
        <taxon>Eukaryota</taxon>
        <taxon>Fungi</taxon>
        <taxon>Dikarya</taxon>
        <taxon>Ascomycota</taxon>
        <taxon>Pezizomycotina</taxon>
        <taxon>Sordariomycetes</taxon>
        <taxon>Sordariomycetidae</taxon>
        <taxon>Ophiostomatales</taxon>
        <taxon>Ophiostomataceae</taxon>
        <taxon>Sporothrix</taxon>
    </lineage>
</organism>
<dbReference type="InterPro" id="IPR016163">
    <property type="entry name" value="Ald_DH_C"/>
</dbReference>
<evidence type="ECO:0000256" key="1">
    <source>
        <dbReference type="ARBA" id="ARBA00009986"/>
    </source>
</evidence>
<dbReference type="PROSITE" id="PS00070">
    <property type="entry name" value="ALDEHYDE_DEHYDR_CYS"/>
    <property type="match status" value="1"/>
</dbReference>
<dbReference type="Gene3D" id="3.40.605.10">
    <property type="entry name" value="Aldehyde Dehydrogenase, Chain A, domain 1"/>
    <property type="match status" value="1"/>
</dbReference>
<dbReference type="EC" id="1.2.1.3" evidence="4"/>
<keyword evidence="3" id="KW-0539">Nucleus</keyword>
<reference evidence="10 11" key="1">
    <citation type="submission" date="2024-01" db="EMBL/GenBank/DDBJ databases">
        <authorList>
            <person name="Allen C."/>
            <person name="Tagirdzhanova G."/>
        </authorList>
    </citation>
    <scope>NUCLEOTIDE SEQUENCE [LARGE SCALE GENOMIC DNA]</scope>
</reference>
<evidence type="ECO:0000256" key="3">
    <source>
        <dbReference type="ARBA" id="ARBA00023242"/>
    </source>
</evidence>
<dbReference type="CDD" id="cd12148">
    <property type="entry name" value="fungal_TF_MHR"/>
    <property type="match status" value="1"/>
</dbReference>
<comment type="caution">
    <text evidence="10">The sequence shown here is derived from an EMBL/GenBank/DDBJ whole genome shotgun (WGS) entry which is preliminary data.</text>
</comment>
<feature type="active site" evidence="6">
    <location>
        <position position="249"/>
    </location>
</feature>
<dbReference type="SMART" id="SM00906">
    <property type="entry name" value="Fungal_trans"/>
    <property type="match status" value="1"/>
</dbReference>
<evidence type="ECO:0000256" key="8">
    <source>
        <dbReference type="SAM" id="MobiDB-lite"/>
    </source>
</evidence>
<evidence type="ECO:0000256" key="4">
    <source>
        <dbReference type="ARBA" id="ARBA00024226"/>
    </source>
</evidence>
<evidence type="ECO:0000313" key="11">
    <source>
        <dbReference type="Proteomes" id="UP001642405"/>
    </source>
</evidence>
<dbReference type="SUPFAM" id="SSF53720">
    <property type="entry name" value="ALDH-like"/>
    <property type="match status" value="1"/>
</dbReference>